<protein>
    <submittedName>
        <fullName evidence="4">Chaperone J-domain-containing protein</fullName>
    </submittedName>
</protein>
<dbReference type="CDD" id="cd06257">
    <property type="entry name" value="DnaJ"/>
    <property type="match status" value="1"/>
</dbReference>
<dbReference type="PANTHER" id="PTHR44360:SF1">
    <property type="entry name" value="DNAJ HOMOLOG SUBFAMILY B MEMBER 9"/>
    <property type="match status" value="1"/>
</dbReference>
<dbReference type="EMBL" id="KB469302">
    <property type="protein sequence ID" value="EPQ55281.1"/>
    <property type="molecule type" value="Genomic_DNA"/>
</dbReference>
<evidence type="ECO:0000256" key="1">
    <source>
        <dbReference type="ARBA" id="ARBA00023186"/>
    </source>
</evidence>
<sequence length="203" mass="22784">MSSAAYALGRFAAWSYLPDYATAQCLRLYHRFLPSPPRPGTAQYALHYRIAFACVVLLFLSYNLAEAMRALPPNLYEVLGVRPDADEHALKSAFRAFARRAHPDRVGPAGEGRFVQVRDAFEALRDPVRRFSYDRFGPEALTWSHCATVREYLRHGLMQASGFYIVSGVFLLFLSAVGKPSPVAFVRPPPCRLFSTCADDDMD</sequence>
<feature type="transmembrane region" description="Helical" evidence="2">
    <location>
        <begin position="160"/>
        <end position="178"/>
    </location>
</feature>
<dbReference type="PANTHER" id="PTHR44360">
    <property type="entry name" value="DNAJ HOMOLOG SUBFAMILY B MEMBER 9"/>
    <property type="match status" value="1"/>
</dbReference>
<dbReference type="AlphaFoldDB" id="S7Q5F6"/>
<dbReference type="Gene3D" id="1.10.287.110">
    <property type="entry name" value="DnaJ domain"/>
    <property type="match status" value="1"/>
</dbReference>
<name>S7Q5F6_GLOTA</name>
<dbReference type="eggNOG" id="KOG0713">
    <property type="taxonomic scope" value="Eukaryota"/>
</dbReference>
<dbReference type="KEGG" id="gtr:GLOTRDRAFT_76633"/>
<dbReference type="InterPro" id="IPR036869">
    <property type="entry name" value="J_dom_sf"/>
</dbReference>
<keyword evidence="2" id="KW-0472">Membrane</keyword>
<feature type="domain" description="J" evidence="3">
    <location>
        <begin position="74"/>
        <end position="137"/>
    </location>
</feature>
<dbReference type="Proteomes" id="UP000030669">
    <property type="component" value="Unassembled WGS sequence"/>
</dbReference>
<keyword evidence="1" id="KW-0143">Chaperone</keyword>
<keyword evidence="5" id="KW-1185">Reference proteome</keyword>
<dbReference type="HOGENOM" id="CLU_106381_0_0_1"/>
<keyword evidence="2" id="KW-1133">Transmembrane helix</keyword>
<dbReference type="SMART" id="SM00271">
    <property type="entry name" value="DnaJ"/>
    <property type="match status" value="1"/>
</dbReference>
<dbReference type="GO" id="GO:0005783">
    <property type="term" value="C:endoplasmic reticulum"/>
    <property type="evidence" value="ECO:0007669"/>
    <property type="project" value="TreeGrafter"/>
</dbReference>
<dbReference type="STRING" id="670483.S7Q5F6"/>
<dbReference type="PRINTS" id="PR00625">
    <property type="entry name" value="JDOMAIN"/>
</dbReference>
<dbReference type="GO" id="GO:0036503">
    <property type="term" value="P:ERAD pathway"/>
    <property type="evidence" value="ECO:0007669"/>
    <property type="project" value="TreeGrafter"/>
</dbReference>
<dbReference type="OrthoDB" id="10250354at2759"/>
<dbReference type="GO" id="GO:0051087">
    <property type="term" value="F:protein-folding chaperone binding"/>
    <property type="evidence" value="ECO:0007669"/>
    <property type="project" value="TreeGrafter"/>
</dbReference>
<dbReference type="RefSeq" id="XP_007866427.1">
    <property type="nucleotide sequence ID" value="XM_007868236.1"/>
</dbReference>
<evidence type="ECO:0000313" key="5">
    <source>
        <dbReference type="Proteomes" id="UP000030669"/>
    </source>
</evidence>
<accession>S7Q5F6</accession>
<gene>
    <name evidence="4" type="ORF">GLOTRDRAFT_76633</name>
</gene>
<organism evidence="4 5">
    <name type="scientific">Gloeophyllum trabeum (strain ATCC 11539 / FP-39264 / Madison 617)</name>
    <name type="common">Brown rot fungus</name>
    <dbReference type="NCBI Taxonomy" id="670483"/>
    <lineage>
        <taxon>Eukaryota</taxon>
        <taxon>Fungi</taxon>
        <taxon>Dikarya</taxon>
        <taxon>Basidiomycota</taxon>
        <taxon>Agaricomycotina</taxon>
        <taxon>Agaricomycetes</taxon>
        <taxon>Gloeophyllales</taxon>
        <taxon>Gloeophyllaceae</taxon>
        <taxon>Gloeophyllum</taxon>
    </lineage>
</organism>
<dbReference type="GO" id="GO:0051787">
    <property type="term" value="F:misfolded protein binding"/>
    <property type="evidence" value="ECO:0007669"/>
    <property type="project" value="TreeGrafter"/>
</dbReference>
<feature type="transmembrane region" description="Helical" evidence="2">
    <location>
        <begin position="47"/>
        <end position="65"/>
    </location>
</feature>
<evidence type="ECO:0000259" key="3">
    <source>
        <dbReference type="PROSITE" id="PS50076"/>
    </source>
</evidence>
<reference evidence="4 5" key="1">
    <citation type="journal article" date="2012" name="Science">
        <title>The Paleozoic origin of enzymatic lignin decomposition reconstructed from 31 fungal genomes.</title>
        <authorList>
            <person name="Floudas D."/>
            <person name="Binder M."/>
            <person name="Riley R."/>
            <person name="Barry K."/>
            <person name="Blanchette R.A."/>
            <person name="Henrissat B."/>
            <person name="Martinez A.T."/>
            <person name="Otillar R."/>
            <person name="Spatafora J.W."/>
            <person name="Yadav J.S."/>
            <person name="Aerts A."/>
            <person name="Benoit I."/>
            <person name="Boyd A."/>
            <person name="Carlson A."/>
            <person name="Copeland A."/>
            <person name="Coutinho P.M."/>
            <person name="de Vries R.P."/>
            <person name="Ferreira P."/>
            <person name="Findley K."/>
            <person name="Foster B."/>
            <person name="Gaskell J."/>
            <person name="Glotzer D."/>
            <person name="Gorecki P."/>
            <person name="Heitman J."/>
            <person name="Hesse C."/>
            <person name="Hori C."/>
            <person name="Igarashi K."/>
            <person name="Jurgens J.A."/>
            <person name="Kallen N."/>
            <person name="Kersten P."/>
            <person name="Kohler A."/>
            <person name="Kuees U."/>
            <person name="Kumar T.K.A."/>
            <person name="Kuo A."/>
            <person name="LaButti K."/>
            <person name="Larrondo L.F."/>
            <person name="Lindquist E."/>
            <person name="Ling A."/>
            <person name="Lombard V."/>
            <person name="Lucas S."/>
            <person name="Lundell T."/>
            <person name="Martin R."/>
            <person name="McLaughlin D.J."/>
            <person name="Morgenstern I."/>
            <person name="Morin E."/>
            <person name="Murat C."/>
            <person name="Nagy L.G."/>
            <person name="Nolan M."/>
            <person name="Ohm R.A."/>
            <person name="Patyshakuliyeva A."/>
            <person name="Rokas A."/>
            <person name="Ruiz-Duenas F.J."/>
            <person name="Sabat G."/>
            <person name="Salamov A."/>
            <person name="Samejima M."/>
            <person name="Schmutz J."/>
            <person name="Slot J.C."/>
            <person name="St John F."/>
            <person name="Stenlid J."/>
            <person name="Sun H."/>
            <person name="Sun S."/>
            <person name="Syed K."/>
            <person name="Tsang A."/>
            <person name="Wiebenga A."/>
            <person name="Young D."/>
            <person name="Pisabarro A."/>
            <person name="Eastwood D.C."/>
            <person name="Martin F."/>
            <person name="Cullen D."/>
            <person name="Grigoriev I.V."/>
            <person name="Hibbett D.S."/>
        </authorList>
    </citation>
    <scope>NUCLEOTIDE SEQUENCE [LARGE SCALE GENOMIC DNA]</scope>
    <source>
        <strain evidence="4 5">ATCC 11539</strain>
    </source>
</reference>
<dbReference type="InterPro" id="IPR051948">
    <property type="entry name" value="Hsp70_co-chaperone_J-domain"/>
</dbReference>
<evidence type="ECO:0000256" key="2">
    <source>
        <dbReference type="SAM" id="Phobius"/>
    </source>
</evidence>
<dbReference type="GeneID" id="19308625"/>
<keyword evidence="2" id="KW-0812">Transmembrane</keyword>
<dbReference type="Pfam" id="PF00226">
    <property type="entry name" value="DnaJ"/>
    <property type="match status" value="1"/>
</dbReference>
<dbReference type="PROSITE" id="PS50076">
    <property type="entry name" value="DNAJ_2"/>
    <property type="match status" value="1"/>
</dbReference>
<dbReference type="InterPro" id="IPR001623">
    <property type="entry name" value="DnaJ_domain"/>
</dbReference>
<evidence type="ECO:0000313" key="4">
    <source>
        <dbReference type="EMBL" id="EPQ55281.1"/>
    </source>
</evidence>
<dbReference type="OMA" id="CFIANLM"/>
<dbReference type="SUPFAM" id="SSF46565">
    <property type="entry name" value="Chaperone J-domain"/>
    <property type="match status" value="1"/>
</dbReference>
<proteinExistence type="predicted"/>